<evidence type="ECO:0000313" key="1">
    <source>
        <dbReference type="EMBL" id="GII24699.1"/>
    </source>
</evidence>
<protein>
    <submittedName>
        <fullName evidence="1">Acetoacetate decarboxylase</fullName>
    </submittedName>
</protein>
<dbReference type="Gene3D" id="2.40.400.10">
    <property type="entry name" value="Acetoacetate decarboxylase-like"/>
    <property type="match status" value="1"/>
</dbReference>
<dbReference type="GO" id="GO:0016829">
    <property type="term" value="F:lyase activity"/>
    <property type="evidence" value="ECO:0007669"/>
    <property type="project" value="InterPro"/>
</dbReference>
<gene>
    <name evidence="1" type="ORF">Pme01_42960</name>
</gene>
<organism evidence="1 2">
    <name type="scientific">Planosporangium mesophilum</name>
    <dbReference type="NCBI Taxonomy" id="689768"/>
    <lineage>
        <taxon>Bacteria</taxon>
        <taxon>Bacillati</taxon>
        <taxon>Actinomycetota</taxon>
        <taxon>Actinomycetes</taxon>
        <taxon>Micromonosporales</taxon>
        <taxon>Micromonosporaceae</taxon>
        <taxon>Planosporangium</taxon>
    </lineage>
</organism>
<name>A0A8J3TE86_9ACTN</name>
<comment type="caution">
    <text evidence="1">The sequence shown here is derived from an EMBL/GenBank/DDBJ whole genome shotgun (WGS) entry which is preliminary data.</text>
</comment>
<proteinExistence type="predicted"/>
<evidence type="ECO:0000313" key="2">
    <source>
        <dbReference type="Proteomes" id="UP000599074"/>
    </source>
</evidence>
<sequence>MSYPPEPWHLRGQLYLSVWLVPRDRLPPLPDGLAATVRPVTVGGHAIVGTAWVDYEPGGVLSYRELLSAVLVRERNHPQVTIVDIWVDSPASRDGGREMWGIPKELADLEVGSPAPGVVRAAAGGIAEARISLGRPLPGRWPTRLSVAQWLRGRVEVTPVRGRAGIRSATATWRVAPAGPLAYLSGRRPWLTVALRDFRMVFGEPEAGA</sequence>
<dbReference type="InterPro" id="IPR023375">
    <property type="entry name" value="ADC_dom_sf"/>
</dbReference>
<reference evidence="1" key="1">
    <citation type="submission" date="2021-01" db="EMBL/GenBank/DDBJ databases">
        <title>Whole genome shotgun sequence of Planosporangium mesophilum NBRC 109066.</title>
        <authorList>
            <person name="Komaki H."/>
            <person name="Tamura T."/>
        </authorList>
    </citation>
    <scope>NUCLEOTIDE SEQUENCE</scope>
    <source>
        <strain evidence="1">NBRC 109066</strain>
    </source>
</reference>
<dbReference type="AlphaFoldDB" id="A0A8J3TE86"/>
<dbReference type="SUPFAM" id="SSF160104">
    <property type="entry name" value="Acetoacetate decarboxylase-like"/>
    <property type="match status" value="1"/>
</dbReference>
<dbReference type="RefSeq" id="WP_168114361.1">
    <property type="nucleotide sequence ID" value="NZ_BOON01000040.1"/>
</dbReference>
<keyword evidence="2" id="KW-1185">Reference proteome</keyword>
<dbReference type="InterPro" id="IPR010451">
    <property type="entry name" value="Acetoacetate_decarboxylase"/>
</dbReference>
<accession>A0A8J3TE86</accession>
<dbReference type="Pfam" id="PF06314">
    <property type="entry name" value="ADC"/>
    <property type="match status" value="1"/>
</dbReference>
<dbReference type="Proteomes" id="UP000599074">
    <property type="component" value="Unassembled WGS sequence"/>
</dbReference>
<dbReference type="EMBL" id="BOON01000040">
    <property type="protein sequence ID" value="GII24699.1"/>
    <property type="molecule type" value="Genomic_DNA"/>
</dbReference>